<dbReference type="Proteomes" id="UP000663829">
    <property type="component" value="Unassembled WGS sequence"/>
</dbReference>
<sequence length="127" mass="14511">MRSGAIVHGNYLGDTFESDMLMEDNIRRLLYCCAAERIYSPKKFLTKPSFCIIDMPSETRTRTSDLPKSLKIADSIYQLVGKVCHQSQHFTVTIRTDNGYFKFNDINPSGMYRYDGADVIETAIYST</sequence>
<proteinExistence type="predicted"/>
<dbReference type="EMBL" id="CAJOBC010100475">
    <property type="protein sequence ID" value="CAF4467522.1"/>
    <property type="molecule type" value="Genomic_DNA"/>
</dbReference>
<gene>
    <name evidence="1" type="ORF">GPM918_LOCUS41950</name>
    <name evidence="2" type="ORF">SRO942_LOCUS43094</name>
</gene>
<comment type="caution">
    <text evidence="1">The sequence shown here is derived from an EMBL/GenBank/DDBJ whole genome shotgun (WGS) entry which is preliminary data.</text>
</comment>
<keyword evidence="3" id="KW-1185">Reference proteome</keyword>
<dbReference type="Proteomes" id="UP000681722">
    <property type="component" value="Unassembled WGS sequence"/>
</dbReference>
<evidence type="ECO:0000313" key="3">
    <source>
        <dbReference type="Proteomes" id="UP000663829"/>
    </source>
</evidence>
<name>A0A816ACC4_9BILA</name>
<organism evidence="1 3">
    <name type="scientific">Didymodactylos carnosus</name>
    <dbReference type="NCBI Taxonomy" id="1234261"/>
    <lineage>
        <taxon>Eukaryota</taxon>
        <taxon>Metazoa</taxon>
        <taxon>Spiralia</taxon>
        <taxon>Gnathifera</taxon>
        <taxon>Rotifera</taxon>
        <taxon>Eurotatoria</taxon>
        <taxon>Bdelloidea</taxon>
        <taxon>Philodinida</taxon>
        <taxon>Philodinidae</taxon>
        <taxon>Didymodactylos</taxon>
    </lineage>
</organism>
<dbReference type="EMBL" id="CAJNOQ010034248">
    <property type="protein sequence ID" value="CAF1594030.1"/>
    <property type="molecule type" value="Genomic_DNA"/>
</dbReference>
<protein>
    <submittedName>
        <fullName evidence="1">Uncharacterized protein</fullName>
    </submittedName>
</protein>
<evidence type="ECO:0000313" key="2">
    <source>
        <dbReference type="EMBL" id="CAF4467522.1"/>
    </source>
</evidence>
<reference evidence="1" key="1">
    <citation type="submission" date="2021-02" db="EMBL/GenBank/DDBJ databases">
        <authorList>
            <person name="Nowell W R."/>
        </authorList>
    </citation>
    <scope>NUCLEOTIDE SEQUENCE</scope>
</reference>
<evidence type="ECO:0000313" key="1">
    <source>
        <dbReference type="EMBL" id="CAF1594030.1"/>
    </source>
</evidence>
<accession>A0A816ACC4</accession>
<dbReference type="AlphaFoldDB" id="A0A816ACC4"/>